<comment type="caution">
    <text evidence="4">The sequence shown here is derived from an EMBL/GenBank/DDBJ whole genome shotgun (WGS) entry which is preliminary data.</text>
</comment>
<feature type="domain" description="CCHC-type" evidence="3">
    <location>
        <begin position="238"/>
        <end position="254"/>
    </location>
</feature>
<gene>
    <name evidence="4" type="ORF">SeLEV6574_g02448</name>
</gene>
<organism evidence="4 5">
    <name type="scientific">Synchytrium endobioticum</name>
    <dbReference type="NCBI Taxonomy" id="286115"/>
    <lineage>
        <taxon>Eukaryota</taxon>
        <taxon>Fungi</taxon>
        <taxon>Fungi incertae sedis</taxon>
        <taxon>Chytridiomycota</taxon>
        <taxon>Chytridiomycota incertae sedis</taxon>
        <taxon>Chytridiomycetes</taxon>
        <taxon>Synchytriales</taxon>
        <taxon>Synchytriaceae</taxon>
        <taxon>Synchytrium</taxon>
    </lineage>
</organism>
<dbReference type="InterPro" id="IPR001878">
    <property type="entry name" value="Znf_CCHC"/>
</dbReference>
<dbReference type="AlphaFoldDB" id="A0A507D8H5"/>
<dbReference type="VEuPathDB" id="FungiDB:SeMB42_g03720"/>
<evidence type="ECO:0000313" key="4">
    <source>
        <dbReference type="EMBL" id="TPX47823.1"/>
    </source>
</evidence>
<dbReference type="GO" id="GO:0008270">
    <property type="term" value="F:zinc ion binding"/>
    <property type="evidence" value="ECO:0007669"/>
    <property type="project" value="UniProtKB-KW"/>
</dbReference>
<protein>
    <recommendedName>
        <fullName evidence="3">CCHC-type domain-containing protein</fullName>
    </recommendedName>
</protein>
<name>A0A507D8H5_9FUNG</name>
<keyword evidence="1" id="KW-0862">Zinc</keyword>
<feature type="compositionally biased region" description="Polar residues" evidence="2">
    <location>
        <begin position="272"/>
        <end position="284"/>
    </location>
</feature>
<dbReference type="OrthoDB" id="97058at2759"/>
<dbReference type="Gene3D" id="4.10.60.10">
    <property type="entry name" value="Zinc finger, CCHC-type"/>
    <property type="match status" value="1"/>
</dbReference>
<evidence type="ECO:0000256" key="1">
    <source>
        <dbReference type="PROSITE-ProRule" id="PRU00047"/>
    </source>
</evidence>
<dbReference type="GO" id="GO:0003676">
    <property type="term" value="F:nucleic acid binding"/>
    <property type="evidence" value="ECO:0007669"/>
    <property type="project" value="InterPro"/>
</dbReference>
<keyword evidence="1" id="KW-0479">Metal-binding</keyword>
<dbReference type="Proteomes" id="UP000320475">
    <property type="component" value="Unassembled WGS sequence"/>
</dbReference>
<dbReference type="SUPFAM" id="SSF57756">
    <property type="entry name" value="Retrovirus zinc finger-like domains"/>
    <property type="match status" value="1"/>
</dbReference>
<dbReference type="InterPro" id="IPR036875">
    <property type="entry name" value="Znf_CCHC_sf"/>
</dbReference>
<evidence type="ECO:0000256" key="2">
    <source>
        <dbReference type="SAM" id="MobiDB-lite"/>
    </source>
</evidence>
<keyword evidence="1" id="KW-0863">Zinc-finger</keyword>
<dbReference type="EMBL" id="QEAM01000068">
    <property type="protein sequence ID" value="TPX47823.1"/>
    <property type="molecule type" value="Genomic_DNA"/>
</dbReference>
<feature type="region of interest" description="Disordered" evidence="2">
    <location>
        <begin position="253"/>
        <end position="284"/>
    </location>
</feature>
<sequence>MLVKAELIANELWYLINPTCRESKPVITTTLSNTPVASAGSQLVTVRDVANWENKDAKAQLSFMERVELRHPAIAILKDCTTAAEMWDKLHARYASSDSAGLYQHVVTYSTIRQSDNETVTAFYNRFREPLERIKTILVADAMEATYKHVDTWVLDRKAVYEFVGALNSSFSNWKENFILNLKSSKSSINLQEVYESALTSDISRQDEINASALFSKSSRSYGKQYKARWAKDKSKIRCHRCRNIGHFQSECPENKSHTVDQRPNSRKSQSRGETSNTIHNYLSSSAPPTAHMYNVWIGDARIVADIVDHTCILNKHLFFLDKDRQQNIAVVG</sequence>
<reference evidence="4 5" key="1">
    <citation type="journal article" date="2019" name="Sci. Rep.">
        <title>Comparative genomics of chytrid fungi reveal insights into the obligate biotrophic and pathogenic lifestyle of Synchytrium endobioticum.</title>
        <authorList>
            <person name="van de Vossenberg B.T.L.H."/>
            <person name="Warris S."/>
            <person name="Nguyen H.D.T."/>
            <person name="van Gent-Pelzer M.P.E."/>
            <person name="Joly D.L."/>
            <person name="van de Geest H.C."/>
            <person name="Bonants P.J.M."/>
            <person name="Smith D.S."/>
            <person name="Levesque C.A."/>
            <person name="van der Lee T.A.J."/>
        </authorList>
    </citation>
    <scope>NUCLEOTIDE SEQUENCE [LARGE SCALE GENOMIC DNA]</scope>
    <source>
        <strain evidence="4 5">LEV6574</strain>
    </source>
</reference>
<evidence type="ECO:0000313" key="5">
    <source>
        <dbReference type="Proteomes" id="UP000320475"/>
    </source>
</evidence>
<accession>A0A507D8H5</accession>
<dbReference type="PROSITE" id="PS50158">
    <property type="entry name" value="ZF_CCHC"/>
    <property type="match status" value="1"/>
</dbReference>
<evidence type="ECO:0000259" key="3">
    <source>
        <dbReference type="PROSITE" id="PS50158"/>
    </source>
</evidence>
<proteinExistence type="predicted"/>
<dbReference type="Pfam" id="PF14223">
    <property type="entry name" value="Retrotran_gag_2"/>
    <property type="match status" value="1"/>
</dbReference>